<sequence length="78" mass="9503">MNNWLRVFKLQRLNMNVEGERLKEQRKVMRSLFSPQVAYNLLRGRELDERTNKHLYLLQKVASSDVHYNRYLTRHTAK</sequence>
<organism evidence="1 2">
    <name type="scientific">Streptococcus hyointestinalis</name>
    <dbReference type="NCBI Taxonomy" id="1337"/>
    <lineage>
        <taxon>Bacteria</taxon>
        <taxon>Bacillati</taxon>
        <taxon>Bacillota</taxon>
        <taxon>Bacilli</taxon>
        <taxon>Lactobacillales</taxon>
        <taxon>Streptococcaceae</taxon>
        <taxon>Streptococcus</taxon>
    </lineage>
</organism>
<reference evidence="1 2" key="1">
    <citation type="submission" date="2018-06" db="EMBL/GenBank/DDBJ databases">
        <authorList>
            <consortium name="Pathogen Informatics"/>
            <person name="Doyle S."/>
        </authorList>
    </citation>
    <scope>NUCLEOTIDE SEQUENCE [LARGE SCALE GENOMIC DNA]</scope>
    <source>
        <strain evidence="1 2">NCTC12224</strain>
    </source>
</reference>
<gene>
    <name evidence="1" type="ORF">NCTC12224_00130</name>
</gene>
<evidence type="ECO:0000313" key="2">
    <source>
        <dbReference type="Proteomes" id="UP000254924"/>
    </source>
</evidence>
<keyword evidence="2" id="KW-1185">Reference proteome</keyword>
<accession>A0A380K1Q0</accession>
<protein>
    <submittedName>
        <fullName evidence="1">Uncharacterized protein</fullName>
    </submittedName>
</protein>
<evidence type="ECO:0000313" key="1">
    <source>
        <dbReference type="EMBL" id="SUN58106.1"/>
    </source>
</evidence>
<dbReference type="EMBL" id="UHFN01000002">
    <property type="protein sequence ID" value="SUN58106.1"/>
    <property type="molecule type" value="Genomic_DNA"/>
</dbReference>
<name>A0A380K1Q0_9STRE</name>
<dbReference type="AlphaFoldDB" id="A0A380K1Q0"/>
<proteinExistence type="predicted"/>
<dbReference type="Proteomes" id="UP000254924">
    <property type="component" value="Unassembled WGS sequence"/>
</dbReference>